<dbReference type="InterPro" id="IPR036770">
    <property type="entry name" value="Ankyrin_rpt-contain_sf"/>
</dbReference>
<dbReference type="Pfam" id="PF12796">
    <property type="entry name" value="Ank_2"/>
    <property type="match status" value="1"/>
</dbReference>
<name>A0AAD7Z617_DIPPU</name>
<dbReference type="SMART" id="SM00248">
    <property type="entry name" value="ANK"/>
    <property type="match status" value="3"/>
</dbReference>
<comment type="caution">
    <text evidence="4">The sequence shown here is derived from an EMBL/GenBank/DDBJ whole genome shotgun (WGS) entry which is preliminary data.</text>
</comment>
<dbReference type="PROSITE" id="PS50297">
    <property type="entry name" value="ANK_REP_REGION"/>
    <property type="match status" value="2"/>
</dbReference>
<protein>
    <submittedName>
        <fullName evidence="4">Uncharacterized protein</fullName>
    </submittedName>
</protein>
<evidence type="ECO:0000256" key="3">
    <source>
        <dbReference type="PROSITE-ProRule" id="PRU00023"/>
    </source>
</evidence>
<dbReference type="InterPro" id="IPR002110">
    <property type="entry name" value="Ankyrin_rpt"/>
</dbReference>
<evidence type="ECO:0000313" key="4">
    <source>
        <dbReference type="EMBL" id="KAJ9574850.1"/>
    </source>
</evidence>
<dbReference type="PANTHER" id="PTHR24198:SF165">
    <property type="entry name" value="ANKYRIN REPEAT-CONTAINING PROTEIN-RELATED"/>
    <property type="match status" value="1"/>
</dbReference>
<keyword evidence="2 3" id="KW-0040">ANK repeat</keyword>
<evidence type="ECO:0000313" key="5">
    <source>
        <dbReference type="Proteomes" id="UP001233999"/>
    </source>
</evidence>
<dbReference type="PROSITE" id="PS50088">
    <property type="entry name" value="ANK_REPEAT"/>
    <property type="match status" value="2"/>
</dbReference>
<dbReference type="PANTHER" id="PTHR24198">
    <property type="entry name" value="ANKYRIN REPEAT AND PROTEIN KINASE DOMAIN-CONTAINING PROTEIN"/>
    <property type="match status" value="1"/>
</dbReference>
<keyword evidence="1" id="KW-0677">Repeat</keyword>
<reference evidence="4" key="1">
    <citation type="journal article" date="2023" name="IScience">
        <title>Live-bearing cockroach genome reveals convergent evolutionary mechanisms linked to viviparity in insects and beyond.</title>
        <authorList>
            <person name="Fouks B."/>
            <person name="Harrison M.C."/>
            <person name="Mikhailova A.A."/>
            <person name="Marchal E."/>
            <person name="English S."/>
            <person name="Carruthers M."/>
            <person name="Jennings E.C."/>
            <person name="Chiamaka E.L."/>
            <person name="Frigard R.A."/>
            <person name="Pippel M."/>
            <person name="Attardo G.M."/>
            <person name="Benoit J.B."/>
            <person name="Bornberg-Bauer E."/>
            <person name="Tobe S.S."/>
        </authorList>
    </citation>
    <scope>NUCLEOTIDE SEQUENCE</scope>
    <source>
        <strain evidence="4">Stay&amp;Tobe</strain>
    </source>
</reference>
<evidence type="ECO:0000256" key="1">
    <source>
        <dbReference type="ARBA" id="ARBA00022737"/>
    </source>
</evidence>
<proteinExistence type="predicted"/>
<organism evidence="4 5">
    <name type="scientific">Diploptera punctata</name>
    <name type="common">Pacific beetle cockroach</name>
    <dbReference type="NCBI Taxonomy" id="6984"/>
    <lineage>
        <taxon>Eukaryota</taxon>
        <taxon>Metazoa</taxon>
        <taxon>Ecdysozoa</taxon>
        <taxon>Arthropoda</taxon>
        <taxon>Hexapoda</taxon>
        <taxon>Insecta</taxon>
        <taxon>Pterygota</taxon>
        <taxon>Neoptera</taxon>
        <taxon>Polyneoptera</taxon>
        <taxon>Dictyoptera</taxon>
        <taxon>Blattodea</taxon>
        <taxon>Blaberoidea</taxon>
        <taxon>Blaberidae</taxon>
        <taxon>Diplopterinae</taxon>
        <taxon>Diploptera</taxon>
    </lineage>
</organism>
<reference evidence="4" key="2">
    <citation type="submission" date="2023-05" db="EMBL/GenBank/DDBJ databases">
        <authorList>
            <person name="Fouks B."/>
        </authorList>
    </citation>
    <scope>NUCLEOTIDE SEQUENCE</scope>
    <source>
        <strain evidence="4">Stay&amp;Tobe</strain>
        <tissue evidence="4">Testes</tissue>
    </source>
</reference>
<dbReference type="SUPFAM" id="SSF48403">
    <property type="entry name" value="Ankyrin repeat"/>
    <property type="match status" value="1"/>
</dbReference>
<evidence type="ECO:0000256" key="2">
    <source>
        <dbReference type="ARBA" id="ARBA00023043"/>
    </source>
</evidence>
<sequence>MHGRADMARFLLDGGAYVNFVTRTRGMTPLHLACQNERLTVVKILLQSRDCDVDIQDSRGNTALHYACYTNNARLVELLLKCSPVLDIKNSDGKTPLDEAEEKLALSIVRLLKADKVTPILPWEETNYEV</sequence>
<dbReference type="EMBL" id="JASPKZ010010256">
    <property type="protein sequence ID" value="KAJ9574850.1"/>
    <property type="molecule type" value="Genomic_DNA"/>
</dbReference>
<dbReference type="AlphaFoldDB" id="A0AAD7Z617"/>
<feature type="repeat" description="ANK" evidence="3">
    <location>
        <begin position="59"/>
        <end position="91"/>
    </location>
</feature>
<gene>
    <name evidence="4" type="ORF">L9F63_007975</name>
</gene>
<keyword evidence="5" id="KW-1185">Reference proteome</keyword>
<dbReference type="Gene3D" id="1.25.40.20">
    <property type="entry name" value="Ankyrin repeat-containing domain"/>
    <property type="match status" value="2"/>
</dbReference>
<feature type="repeat" description="ANK" evidence="3">
    <location>
        <begin position="25"/>
        <end position="47"/>
    </location>
</feature>
<accession>A0AAD7Z617</accession>
<dbReference type="Proteomes" id="UP001233999">
    <property type="component" value="Unassembled WGS sequence"/>
</dbReference>